<dbReference type="NCBIfam" id="NF002325">
    <property type="entry name" value="PRK01278.1"/>
    <property type="match status" value="1"/>
</dbReference>
<dbReference type="OrthoDB" id="9807885at2"/>
<evidence type="ECO:0000256" key="7">
    <source>
        <dbReference type="RuleBase" id="RU003560"/>
    </source>
</evidence>
<proteinExistence type="inferred from homology"/>
<dbReference type="PANTHER" id="PTHR11986">
    <property type="entry name" value="AMINOTRANSFERASE CLASS III"/>
    <property type="match status" value="1"/>
</dbReference>
<dbReference type="InterPro" id="IPR005814">
    <property type="entry name" value="Aminotrans_3"/>
</dbReference>
<evidence type="ECO:0000256" key="3">
    <source>
        <dbReference type="ARBA" id="ARBA00022605"/>
    </source>
</evidence>
<dbReference type="InterPro" id="IPR015421">
    <property type="entry name" value="PyrdxlP-dep_Trfase_major"/>
</dbReference>
<organism evidence="8 9">
    <name type="scientific">Pilibacter termitis</name>
    <dbReference type="NCBI Taxonomy" id="263852"/>
    <lineage>
        <taxon>Bacteria</taxon>
        <taxon>Bacillati</taxon>
        <taxon>Bacillota</taxon>
        <taxon>Bacilli</taxon>
        <taxon>Lactobacillales</taxon>
        <taxon>Enterococcaceae</taxon>
        <taxon>Pilibacter</taxon>
    </lineage>
</organism>
<dbReference type="EMBL" id="FUXI01000011">
    <property type="protein sequence ID" value="SJZ69466.1"/>
    <property type="molecule type" value="Genomic_DNA"/>
</dbReference>
<dbReference type="Gene3D" id="3.90.1150.10">
    <property type="entry name" value="Aspartate Aminotransferase, domain 1"/>
    <property type="match status" value="1"/>
</dbReference>
<evidence type="ECO:0000256" key="1">
    <source>
        <dbReference type="ARBA" id="ARBA00001933"/>
    </source>
</evidence>
<dbReference type="GO" id="GO:0030170">
    <property type="term" value="F:pyridoxal phosphate binding"/>
    <property type="evidence" value="ECO:0007669"/>
    <property type="project" value="InterPro"/>
</dbReference>
<keyword evidence="9" id="KW-1185">Reference proteome</keyword>
<dbReference type="InterPro" id="IPR004636">
    <property type="entry name" value="AcOrn/SuccOrn_fam"/>
</dbReference>
<dbReference type="NCBIfam" id="NF002797">
    <property type="entry name" value="PRK02936.1"/>
    <property type="match status" value="1"/>
</dbReference>
<gene>
    <name evidence="8" type="ORF">SAMN02745116_01187</name>
</gene>
<evidence type="ECO:0000313" key="8">
    <source>
        <dbReference type="EMBL" id="SJZ69466.1"/>
    </source>
</evidence>
<keyword evidence="3" id="KW-0028">Amino-acid biosynthesis</keyword>
<dbReference type="InterPro" id="IPR015422">
    <property type="entry name" value="PyrdxlP-dep_Trfase_small"/>
</dbReference>
<dbReference type="STRING" id="263852.SAMN02745116_01187"/>
<protein>
    <submittedName>
        <fullName evidence="8">Acetylornithine aminotransferase</fullName>
    </submittedName>
</protein>
<dbReference type="PROSITE" id="PS00600">
    <property type="entry name" value="AA_TRANSFER_CLASS_3"/>
    <property type="match status" value="1"/>
</dbReference>
<dbReference type="PIRSF" id="PIRSF000521">
    <property type="entry name" value="Transaminase_4ab_Lys_Orn"/>
    <property type="match status" value="1"/>
</dbReference>
<keyword evidence="2 8" id="KW-0032">Aminotransferase</keyword>
<name>A0A1T4MRK6_9ENTE</name>
<dbReference type="NCBIfam" id="TIGR00707">
    <property type="entry name" value="argD"/>
    <property type="match status" value="1"/>
</dbReference>
<keyword evidence="5 7" id="KW-0663">Pyridoxal phosphate</keyword>
<dbReference type="PANTHER" id="PTHR11986:SF79">
    <property type="entry name" value="ACETYLORNITHINE AMINOTRANSFERASE, MITOCHONDRIAL"/>
    <property type="match status" value="1"/>
</dbReference>
<dbReference type="Pfam" id="PF00202">
    <property type="entry name" value="Aminotran_3"/>
    <property type="match status" value="1"/>
</dbReference>
<dbReference type="GO" id="GO:0008483">
    <property type="term" value="F:transaminase activity"/>
    <property type="evidence" value="ECO:0007669"/>
    <property type="project" value="UniProtKB-KW"/>
</dbReference>
<dbReference type="GO" id="GO:0006526">
    <property type="term" value="P:L-arginine biosynthetic process"/>
    <property type="evidence" value="ECO:0007669"/>
    <property type="project" value="UniProtKB-ARBA"/>
</dbReference>
<dbReference type="InterPro" id="IPR015424">
    <property type="entry name" value="PyrdxlP-dep_Trfase"/>
</dbReference>
<keyword evidence="4 8" id="KW-0808">Transferase</keyword>
<dbReference type="CDD" id="cd00610">
    <property type="entry name" value="OAT_like"/>
    <property type="match status" value="1"/>
</dbReference>
<evidence type="ECO:0000256" key="5">
    <source>
        <dbReference type="ARBA" id="ARBA00022898"/>
    </source>
</evidence>
<evidence type="ECO:0000256" key="6">
    <source>
        <dbReference type="ARBA" id="ARBA00029440"/>
    </source>
</evidence>
<dbReference type="GO" id="GO:0042802">
    <property type="term" value="F:identical protein binding"/>
    <property type="evidence" value="ECO:0007669"/>
    <property type="project" value="TreeGrafter"/>
</dbReference>
<dbReference type="InterPro" id="IPR050103">
    <property type="entry name" value="Class-III_PLP-dep_AT"/>
</dbReference>
<comment type="pathway">
    <text evidence="6">Amino-acid biosynthesis.</text>
</comment>
<accession>A0A1T4MRK6</accession>
<dbReference type="SUPFAM" id="SSF53383">
    <property type="entry name" value="PLP-dependent transferases"/>
    <property type="match status" value="1"/>
</dbReference>
<evidence type="ECO:0000313" key="9">
    <source>
        <dbReference type="Proteomes" id="UP000190328"/>
    </source>
</evidence>
<evidence type="ECO:0000256" key="4">
    <source>
        <dbReference type="ARBA" id="ARBA00022679"/>
    </source>
</evidence>
<comment type="similarity">
    <text evidence="7">Belongs to the class-III pyridoxal-phosphate-dependent aminotransferase family.</text>
</comment>
<evidence type="ECO:0000256" key="2">
    <source>
        <dbReference type="ARBA" id="ARBA00022576"/>
    </source>
</evidence>
<comment type="cofactor">
    <cofactor evidence="1">
        <name>pyridoxal 5'-phosphate</name>
        <dbReference type="ChEBI" id="CHEBI:597326"/>
    </cofactor>
</comment>
<dbReference type="InterPro" id="IPR049704">
    <property type="entry name" value="Aminotrans_3_PPA_site"/>
</dbReference>
<dbReference type="Gene3D" id="3.40.640.10">
    <property type="entry name" value="Type I PLP-dependent aspartate aminotransferase-like (Major domain)"/>
    <property type="match status" value="1"/>
</dbReference>
<dbReference type="RefSeq" id="WP_078807121.1">
    <property type="nucleotide sequence ID" value="NZ_FUXI01000011.1"/>
</dbReference>
<dbReference type="Proteomes" id="UP000190328">
    <property type="component" value="Unassembled WGS sequence"/>
</dbReference>
<dbReference type="AlphaFoldDB" id="A0A1T4MRK6"/>
<reference evidence="9" key="1">
    <citation type="submission" date="2017-02" db="EMBL/GenBank/DDBJ databases">
        <authorList>
            <person name="Varghese N."/>
            <person name="Submissions S."/>
        </authorList>
    </citation>
    <scope>NUCLEOTIDE SEQUENCE [LARGE SCALE GENOMIC DNA]</scope>
    <source>
        <strain evidence="9">ATCC BAA-1030</strain>
    </source>
</reference>
<dbReference type="FunFam" id="3.40.640.10:FF:000004">
    <property type="entry name" value="Acetylornithine aminotransferase"/>
    <property type="match status" value="1"/>
</dbReference>
<sequence length="383" mass="41910">MSDLFPNYARLPLEFQKGSGTKIFDKENVEYLDLTSGIGVTNLGYNHPELVKVLHDQVEKIWHIPNLYESELQEKVAKLLAIEQDYLAFFCNSGAEANEAAIKLARKATGKEKIFSFKQSFHGRTFGAMSATGQAKIHQGFAPLLPTFDYLTYNSFDDLLKIDESVAAVMVEVIQGEGGVLPAEKEWLQMLAKVAKDNGALLIIDEVQTGIGRTGTFYAWCDYGISPDIFTLAKGLGNGVPVGAMLGKKELGEVFSQGSHGTTFGGNRLALSVAEKVIELVNQEEFLTEVQEKSTLAFDVLQKGLAKNKHVKAIRGKGLMIGIALDSSDTLQKALQKLRERHVLALSAGNDVLRLLPPLTIANEELQSGLAAIIQVLEEIENE</sequence>